<feature type="transmembrane region" description="Helical" evidence="7">
    <location>
        <begin position="214"/>
        <end position="231"/>
    </location>
</feature>
<reference evidence="8" key="1">
    <citation type="submission" date="2025-08" db="UniProtKB">
        <authorList>
            <consortium name="Ensembl"/>
        </authorList>
    </citation>
    <scope>IDENTIFICATION</scope>
</reference>
<evidence type="ECO:0000256" key="4">
    <source>
        <dbReference type="ARBA" id="ARBA00023136"/>
    </source>
</evidence>
<keyword evidence="9" id="KW-1185">Reference proteome</keyword>
<evidence type="ECO:0000256" key="1">
    <source>
        <dbReference type="ARBA" id="ARBA00004155"/>
    </source>
</evidence>
<dbReference type="Ensembl" id="ENSKMAT00000008381.1">
    <property type="protein sequence ID" value="ENSKMAP00000008254.1"/>
    <property type="gene ID" value="ENSKMAG00000006222.1"/>
</dbReference>
<organism evidence="8 9">
    <name type="scientific">Kryptolebias marmoratus</name>
    <name type="common">Mangrove killifish</name>
    <name type="synonym">Rivulus marmoratus</name>
    <dbReference type="NCBI Taxonomy" id="37003"/>
    <lineage>
        <taxon>Eukaryota</taxon>
        <taxon>Metazoa</taxon>
        <taxon>Chordata</taxon>
        <taxon>Craniata</taxon>
        <taxon>Vertebrata</taxon>
        <taxon>Euteleostomi</taxon>
        <taxon>Actinopterygii</taxon>
        <taxon>Neopterygii</taxon>
        <taxon>Teleostei</taxon>
        <taxon>Neoteleostei</taxon>
        <taxon>Acanthomorphata</taxon>
        <taxon>Ovalentaria</taxon>
        <taxon>Atherinomorphae</taxon>
        <taxon>Cyprinodontiformes</taxon>
        <taxon>Rivulidae</taxon>
        <taxon>Kryptolebias</taxon>
    </lineage>
</organism>
<reference evidence="8" key="2">
    <citation type="submission" date="2025-09" db="UniProtKB">
        <authorList>
            <consortium name="Ensembl"/>
        </authorList>
    </citation>
    <scope>IDENTIFICATION</scope>
</reference>
<feature type="compositionally biased region" description="Low complexity" evidence="6">
    <location>
        <begin position="91"/>
        <end position="100"/>
    </location>
</feature>
<evidence type="ECO:0000256" key="3">
    <source>
        <dbReference type="ARBA" id="ARBA00022989"/>
    </source>
</evidence>
<dbReference type="PANTHER" id="PTHR15146:SF7">
    <property type="entry name" value="G PROTEIN-COUPLED RECEPTOR 137"/>
    <property type="match status" value="1"/>
</dbReference>
<dbReference type="InterPro" id="IPR029723">
    <property type="entry name" value="GPR137"/>
</dbReference>
<feature type="transmembrane region" description="Helical" evidence="7">
    <location>
        <begin position="238"/>
        <end position="258"/>
    </location>
</feature>
<feature type="transmembrane region" description="Helical" evidence="7">
    <location>
        <begin position="375"/>
        <end position="397"/>
    </location>
</feature>
<evidence type="ECO:0000256" key="7">
    <source>
        <dbReference type="SAM" id="Phobius"/>
    </source>
</evidence>
<evidence type="ECO:0000256" key="6">
    <source>
        <dbReference type="SAM" id="MobiDB-lite"/>
    </source>
</evidence>
<protein>
    <submittedName>
        <fullName evidence="8">G protein-coupled receptor 137</fullName>
    </submittedName>
</protein>
<evidence type="ECO:0000313" key="9">
    <source>
        <dbReference type="Proteomes" id="UP000264800"/>
    </source>
</evidence>
<evidence type="ECO:0000256" key="5">
    <source>
        <dbReference type="ARBA" id="ARBA00023228"/>
    </source>
</evidence>
<dbReference type="STRING" id="37003.ENSKMAP00000008254"/>
<dbReference type="GO" id="GO:0005765">
    <property type="term" value="C:lysosomal membrane"/>
    <property type="evidence" value="ECO:0007669"/>
    <property type="project" value="UniProtKB-SubCell"/>
</dbReference>
<feature type="compositionally biased region" description="Pro residues" evidence="6">
    <location>
        <begin position="79"/>
        <end position="90"/>
    </location>
</feature>
<name>A0A3Q3AAX6_KRYMA</name>
<feature type="region of interest" description="Disordered" evidence="6">
    <location>
        <begin position="79"/>
        <end position="100"/>
    </location>
</feature>
<proteinExistence type="predicted"/>
<keyword evidence="5" id="KW-0458">Lysosome</keyword>
<keyword evidence="2 7" id="KW-0812">Transmembrane</keyword>
<dbReference type="PANTHER" id="PTHR15146">
    <property type="entry name" value="INTEGRAL MEMBRANE PROTEIN GPR137"/>
    <property type="match status" value="1"/>
</dbReference>
<feature type="region of interest" description="Disordered" evidence="6">
    <location>
        <begin position="451"/>
        <end position="476"/>
    </location>
</feature>
<feature type="transmembrane region" description="Helical" evidence="7">
    <location>
        <begin position="320"/>
        <end position="344"/>
    </location>
</feature>
<feature type="transmembrane region" description="Helical" evidence="7">
    <location>
        <begin position="278"/>
        <end position="299"/>
    </location>
</feature>
<sequence>MSRRKPQGLQSSASAAHPGAPRSPETRFPPQGLLCKSSKDKAVQFLCDDERSVILPLLRWKLQTQLLLLPTPPPPCLRPPPCARPSPPPSRWGSPSSTPVCTRRSSWWSTCSCGFSTSTSTRDGATRASFCSSVCSGPPFAPRSSPSTSTTPWKPTAYPSWSSGCSTASPCVCSSSRLASSICISPRCYSKSESLTAQQCTEDCKCHPRPKLEYSLWRVMFWFSILILCVIPRWVVRCAYTAFSLIFLCVNVTCAVLGDRDGSNQTGKRTWKLVLVRVIVNDLLFIVNAVLLAAVLLILTRHSRSASPYMINKGTTVCQTAGLGAAVIILFATRACYNLTVLVLSKKYPVESFNYDWYNVSDQADLQSELGDRGYIAFGVVLFIWELLPTSLLILILRVRRPAQETSGMAVNNRILPRPYFFDDPQASDDDIPAPWDRESTQNSSWYGSETAPLLFANNPPDQSHQHHTFYSTPQN</sequence>
<feature type="region of interest" description="Disordered" evidence="6">
    <location>
        <begin position="1"/>
        <end position="33"/>
    </location>
</feature>
<dbReference type="GeneTree" id="ENSGT00940000153986"/>
<dbReference type="GO" id="GO:1904263">
    <property type="term" value="P:positive regulation of TORC1 signaling"/>
    <property type="evidence" value="ECO:0007669"/>
    <property type="project" value="TreeGrafter"/>
</dbReference>
<evidence type="ECO:0000313" key="8">
    <source>
        <dbReference type="Ensembl" id="ENSKMAP00000008254.1"/>
    </source>
</evidence>
<comment type="subcellular location">
    <subcellularLocation>
        <location evidence="1">Lysosome membrane</location>
        <topology evidence="1">Multi-pass membrane protein</topology>
    </subcellularLocation>
</comment>
<accession>A0A3Q3AAX6</accession>
<dbReference type="AlphaFoldDB" id="A0A3Q3AAX6"/>
<keyword evidence="4 7" id="KW-0472">Membrane</keyword>
<keyword evidence="3 7" id="KW-1133">Transmembrane helix</keyword>
<dbReference type="Proteomes" id="UP000264800">
    <property type="component" value="Unplaced"/>
</dbReference>
<evidence type="ECO:0000256" key="2">
    <source>
        <dbReference type="ARBA" id="ARBA00022692"/>
    </source>
</evidence>